<evidence type="ECO:0000256" key="7">
    <source>
        <dbReference type="ARBA" id="ARBA00056573"/>
    </source>
</evidence>
<dbReference type="Gene3D" id="1.10.150.240">
    <property type="entry name" value="Putative phosphatase, domain 2"/>
    <property type="match status" value="1"/>
</dbReference>
<sequence length="281" mass="29501">MNIITNSQRAPAYKGGVQAVIFDWAGTLVDFGSFAPTQVLIDAFAGFGVDISLAEARVPMGLAKWDHIQALGRQDGVSQRWLERLGAPMANADVDALYSAFLPLQVERVGQYSSPIRGAVEVLSTLRARGVKIGSCSGYPRVVMDKLLPKAVADGVVVDHAVATDDLPPGGRPGPWMALENVIALGVKDLPACVKIDDTTPGIAEGLAAGMWTVGVAMSGNEVGLTEQQLAALPESERERLGAAAADKLLSAGAHYVIDSIAGLPEAIALIEARLRLGERP</sequence>
<evidence type="ECO:0000256" key="4">
    <source>
        <dbReference type="ARBA" id="ARBA00022842"/>
    </source>
</evidence>
<dbReference type="EMBL" id="WHUF01000004">
    <property type="protein sequence ID" value="MQA21124.1"/>
    <property type="molecule type" value="Genomic_DNA"/>
</dbReference>
<dbReference type="PANTHER" id="PTHR43434">
    <property type="entry name" value="PHOSPHOGLYCOLATE PHOSPHATASE"/>
    <property type="match status" value="1"/>
</dbReference>
<dbReference type="SFLD" id="SFLDG01129">
    <property type="entry name" value="C1.5:_HAD__Beta-PGM__Phosphata"/>
    <property type="match status" value="1"/>
</dbReference>
<dbReference type="PANTHER" id="PTHR43434:SF19">
    <property type="entry name" value="PHOSPHONOACETALDEHYDE HYDROLASE"/>
    <property type="match status" value="1"/>
</dbReference>
<name>A0A843SGI2_9BURK</name>
<dbReference type="GO" id="GO:0005829">
    <property type="term" value="C:cytosol"/>
    <property type="evidence" value="ECO:0007669"/>
    <property type="project" value="TreeGrafter"/>
</dbReference>
<evidence type="ECO:0000313" key="10">
    <source>
        <dbReference type="EMBL" id="MQA21124.1"/>
    </source>
</evidence>
<accession>A0A843SGI2</accession>
<evidence type="ECO:0000256" key="9">
    <source>
        <dbReference type="HAMAP-Rule" id="MF_01375"/>
    </source>
</evidence>
<evidence type="ECO:0000313" key="11">
    <source>
        <dbReference type="Proteomes" id="UP000444318"/>
    </source>
</evidence>
<dbReference type="Proteomes" id="UP000444318">
    <property type="component" value="Unassembled WGS sequence"/>
</dbReference>
<dbReference type="Pfam" id="PF00702">
    <property type="entry name" value="Hydrolase"/>
    <property type="match status" value="1"/>
</dbReference>
<dbReference type="EC" id="3.11.1.1" evidence="8 9"/>
<comment type="similarity">
    <text evidence="9">Belongs to the HAD-like hydrolase superfamily. PhnX family.</text>
</comment>
<keyword evidence="4 9" id="KW-0460">Magnesium</keyword>
<feature type="active site" description="Schiff-base intermediate with substrate" evidence="9">
    <location>
        <position position="64"/>
    </location>
</feature>
<dbReference type="InterPro" id="IPR036412">
    <property type="entry name" value="HAD-like_sf"/>
</dbReference>
<comment type="function">
    <text evidence="7 9">Involved in phosphonate degradation.</text>
</comment>
<feature type="binding site" evidence="9">
    <location>
        <position position="198"/>
    </location>
    <ligand>
        <name>Mg(2+)</name>
        <dbReference type="ChEBI" id="CHEBI:18420"/>
    </ligand>
</feature>
<dbReference type="NCBIfam" id="TIGR01422">
    <property type="entry name" value="phosphonatase"/>
    <property type="match status" value="1"/>
</dbReference>
<dbReference type="FunFam" id="1.10.150.240:FF:000006">
    <property type="entry name" value="Phosphonoacetaldehyde hydrolase"/>
    <property type="match status" value="1"/>
</dbReference>
<keyword evidence="11" id="KW-1185">Reference proteome</keyword>
<protein>
    <recommendedName>
        <fullName evidence="8 9">Phosphonoacetaldehyde hydrolase</fullName>
        <shortName evidence="9">Phosphonatase</shortName>
        <ecNumber evidence="8 9">3.11.1.1</ecNumber>
    </recommendedName>
    <alternativeName>
        <fullName evidence="9">Phosphonoacetaldehyde phosphonohydrolase</fullName>
    </alternativeName>
</protein>
<dbReference type="GO" id="GO:0006281">
    <property type="term" value="P:DNA repair"/>
    <property type="evidence" value="ECO:0007669"/>
    <property type="project" value="TreeGrafter"/>
</dbReference>
<dbReference type="AlphaFoldDB" id="A0A843SGI2"/>
<feature type="binding site" evidence="9">
    <location>
        <position position="25"/>
    </location>
    <ligand>
        <name>Mg(2+)</name>
        <dbReference type="ChEBI" id="CHEBI:18420"/>
    </ligand>
</feature>
<comment type="subunit">
    <text evidence="1 9">Homodimer.</text>
</comment>
<feature type="binding site" evidence="9">
    <location>
        <position position="23"/>
    </location>
    <ligand>
        <name>Mg(2+)</name>
        <dbReference type="ChEBI" id="CHEBI:18420"/>
    </ligand>
</feature>
<dbReference type="RefSeq" id="WP_152806381.1">
    <property type="nucleotide sequence ID" value="NZ_WHUF01000004.1"/>
</dbReference>
<dbReference type="InterPro" id="IPR006439">
    <property type="entry name" value="HAD-SF_hydro_IA"/>
</dbReference>
<dbReference type="GO" id="GO:0008967">
    <property type="term" value="F:phosphoglycolate phosphatase activity"/>
    <property type="evidence" value="ECO:0007669"/>
    <property type="project" value="TreeGrafter"/>
</dbReference>
<comment type="cofactor">
    <cofactor evidence="9">
        <name>Mg(2+)</name>
        <dbReference type="ChEBI" id="CHEBI:18420"/>
    </cofactor>
    <text evidence="9">Binds 1 Mg(2+) ion per subunit.</text>
</comment>
<dbReference type="SFLD" id="SFLDS00003">
    <property type="entry name" value="Haloacid_Dehalogenase"/>
    <property type="match status" value="1"/>
</dbReference>
<dbReference type="GO" id="GO:0000287">
    <property type="term" value="F:magnesium ion binding"/>
    <property type="evidence" value="ECO:0007669"/>
    <property type="project" value="UniProtKB-UniRule"/>
</dbReference>
<evidence type="ECO:0000256" key="3">
    <source>
        <dbReference type="ARBA" id="ARBA00022801"/>
    </source>
</evidence>
<evidence type="ECO:0000256" key="8">
    <source>
        <dbReference type="ARBA" id="ARBA00066472"/>
    </source>
</evidence>
<evidence type="ECO:0000256" key="1">
    <source>
        <dbReference type="ARBA" id="ARBA00011738"/>
    </source>
</evidence>
<feature type="active site" description="Nucleophile" evidence="9">
    <location>
        <position position="23"/>
    </location>
</feature>
<dbReference type="HAMAP" id="MF_01375">
    <property type="entry name" value="PhnX"/>
    <property type="match status" value="1"/>
</dbReference>
<organism evidence="10 11">
    <name type="scientific">Rugamonas rivuli</name>
    <dbReference type="NCBI Taxonomy" id="2743358"/>
    <lineage>
        <taxon>Bacteria</taxon>
        <taxon>Pseudomonadati</taxon>
        <taxon>Pseudomonadota</taxon>
        <taxon>Betaproteobacteria</taxon>
        <taxon>Burkholderiales</taxon>
        <taxon>Oxalobacteraceae</taxon>
        <taxon>Telluria group</taxon>
        <taxon>Rugamonas</taxon>
    </lineage>
</organism>
<keyword evidence="3 9" id="KW-0378">Hydrolase</keyword>
<dbReference type="InterPro" id="IPR050155">
    <property type="entry name" value="HAD-like_hydrolase_sf"/>
</dbReference>
<comment type="catalytic activity">
    <reaction evidence="6 9">
        <text>phosphonoacetaldehyde + H2O = acetaldehyde + phosphate + H(+)</text>
        <dbReference type="Rhea" id="RHEA:18905"/>
        <dbReference type="ChEBI" id="CHEBI:15343"/>
        <dbReference type="ChEBI" id="CHEBI:15377"/>
        <dbReference type="ChEBI" id="CHEBI:15378"/>
        <dbReference type="ChEBI" id="CHEBI:43474"/>
        <dbReference type="ChEBI" id="CHEBI:58383"/>
        <dbReference type="EC" id="3.11.1.1"/>
    </reaction>
</comment>
<evidence type="ECO:0000256" key="5">
    <source>
        <dbReference type="ARBA" id="ARBA00023270"/>
    </source>
</evidence>
<keyword evidence="5 9" id="KW-0704">Schiff base</keyword>
<dbReference type="GO" id="GO:0050194">
    <property type="term" value="F:phosphonoacetaldehyde hydrolase activity"/>
    <property type="evidence" value="ECO:0007669"/>
    <property type="project" value="UniProtKB-UniRule"/>
</dbReference>
<evidence type="ECO:0000256" key="6">
    <source>
        <dbReference type="ARBA" id="ARBA00052005"/>
    </source>
</evidence>
<keyword evidence="2 9" id="KW-0479">Metal-binding</keyword>
<dbReference type="GO" id="GO:0019700">
    <property type="term" value="P:organic phosphonate catabolic process"/>
    <property type="evidence" value="ECO:0007669"/>
    <property type="project" value="InterPro"/>
</dbReference>
<dbReference type="InterPro" id="IPR023214">
    <property type="entry name" value="HAD_sf"/>
</dbReference>
<reference evidence="10 11" key="1">
    <citation type="submission" date="2019-10" db="EMBL/GenBank/DDBJ databases">
        <title>Two novel species isolated from a subtropical stream in China.</title>
        <authorList>
            <person name="Lu H."/>
        </authorList>
    </citation>
    <scope>NUCLEOTIDE SEQUENCE [LARGE SCALE GENOMIC DNA]</scope>
    <source>
        <strain evidence="10 11">FT103W</strain>
    </source>
</reference>
<proteinExistence type="inferred from homology"/>
<dbReference type="InterPro" id="IPR023198">
    <property type="entry name" value="PGP-like_dom2"/>
</dbReference>
<gene>
    <name evidence="9" type="primary">phnX</name>
    <name evidence="10" type="ORF">GEV01_16510</name>
</gene>
<evidence type="ECO:0000256" key="2">
    <source>
        <dbReference type="ARBA" id="ARBA00022723"/>
    </source>
</evidence>
<dbReference type="SUPFAM" id="SSF56784">
    <property type="entry name" value="HAD-like"/>
    <property type="match status" value="1"/>
</dbReference>
<dbReference type="NCBIfam" id="TIGR01509">
    <property type="entry name" value="HAD-SF-IA-v3"/>
    <property type="match status" value="1"/>
</dbReference>
<dbReference type="Gene3D" id="3.40.50.1000">
    <property type="entry name" value="HAD superfamily/HAD-like"/>
    <property type="match status" value="1"/>
</dbReference>
<comment type="caution">
    <text evidence="10">The sequence shown here is derived from an EMBL/GenBank/DDBJ whole genome shotgun (WGS) entry which is preliminary data.</text>
</comment>
<dbReference type="InterPro" id="IPR006323">
    <property type="entry name" value="Phosphonoacetald_hydro"/>
</dbReference>